<dbReference type="NCBIfam" id="TIGR04057">
    <property type="entry name" value="SusC_RagA_signa"/>
    <property type="match status" value="1"/>
</dbReference>
<proteinExistence type="inferred from homology"/>
<accession>A0A1G4G3M3</accession>
<evidence type="ECO:0000256" key="1">
    <source>
        <dbReference type="PROSITE-ProRule" id="PRU01360"/>
    </source>
</evidence>
<dbReference type="FunFam" id="2.170.130.10:FF:000003">
    <property type="entry name" value="SusC/RagA family TonB-linked outer membrane protein"/>
    <property type="match status" value="1"/>
</dbReference>
<keyword evidence="1" id="KW-0813">Transport</keyword>
<dbReference type="Proteomes" id="UP000178485">
    <property type="component" value="Chromosome i"/>
</dbReference>
<dbReference type="InterPro" id="IPR008969">
    <property type="entry name" value="CarboxyPept-like_regulatory"/>
</dbReference>
<keyword evidence="1" id="KW-0812">Transmembrane</keyword>
<evidence type="ECO:0000313" key="3">
    <source>
        <dbReference type="EMBL" id="SCM55370.1"/>
    </source>
</evidence>
<sequence length="1112" mass="123268">MKNCLLLKLESRKKQLLLLGVLLIAANISAMAQRGSIELHLKGKTLLEVLTTVENQTDYKFVYNNKEVDVTRKINIDTEFESIDEFTSTILGDYNVTVRGNNIIITPKTSFAGTNVLMSQQPAQRNVIGQIVDAETGESIIGANIWIRESARGTVTDIDGNFSIPISNNSTVLVVTYIGYEELVIEVGSRTNLGVIQLKASQATLDEVVVVGYGTQTKESVIGAISTVSIDELKVPSSKISNVLAGRLAGVVSVTRTGEPGAGSEFYIRGISTFGANRNPLVLVDGIERSLDLVDPEDIESFSVLKDATATAVYGVRGANGVILITTRNGMEGRPKVNLRVEKGFTGPTKLPKMVNSAQFAELYNEASNSNYYTSEVIDHYMNGTDPDLYPNVDWVKSLYDDLAQNTRVNVNISGGGSLARYYIAGSLYDEGSIFKTEQANTYDSSLNYRKINFRANVDLDLTSTTILNVNLANVYETRRRPGASMGDIWYYAFATSPNAFPDRYSDGKFSGPQSGSGYNPYNLLMHSGYANDYWNSAQSLIGVTQNLGDLVTPGLKANIKFSWDAYNSGTITRDFNPQQWLATGRNELGEIEYNETNRGQESLGYSRALDGRRTYYLEGSINYDKVIADRHRIGSLLLYNQKQTNYLNAGDGIGSLPYRTQGIAGRVTYSFDDKYFAEFNMGYNGSENFARGQRFGFFPAGAVGYLISNEDFWAPLADVVDVLKFKSSYGLVGNDQIGGGRRFIYEETIITEGNNYSFGSTGQYAPGRIRMGEPANPYVSWERAYKFNVGAEIKFFNALKIETDYFHEKREGIFMQRAGLSDLVGLSTTPWVNVGKMENQGFDASLQFDKKVGEVQLSALGNFTYSQNIIIDNDEPDWNYKYRNRIGKPYGQPFGLVALGLFESQEEIDNSPKQDFGPVRPGDIKYLDVNGDGVVDTSDEIAIGYPAVPQVNYGFGLNAQWSGFDASVFFQGIGRTSLFVSGGSIYGFTSGSLTRSAINEDVYLNRWTVDNPNPNAKYPRLDIQNNQNNNRTSTFRMHDASFLRLKNAEIGYTLPRKVTENFYVSNLRVYMSGVNLLTFSRFKLWDPERGGGEGAAYPPNRMFTLGINVYF</sequence>
<organism evidence="3 4">
    <name type="scientific">Petrimonas mucosa</name>
    <dbReference type="NCBI Taxonomy" id="1642646"/>
    <lineage>
        <taxon>Bacteria</taxon>
        <taxon>Pseudomonadati</taxon>
        <taxon>Bacteroidota</taxon>
        <taxon>Bacteroidia</taxon>
        <taxon>Bacteroidales</taxon>
        <taxon>Dysgonomonadaceae</taxon>
        <taxon>Petrimonas</taxon>
    </lineage>
</organism>
<dbReference type="NCBIfam" id="TIGR04056">
    <property type="entry name" value="OMP_RagA_SusC"/>
    <property type="match status" value="1"/>
</dbReference>
<reference evidence="3 4" key="1">
    <citation type="submission" date="2016-08" db="EMBL/GenBank/DDBJ databases">
        <authorList>
            <person name="Seilhamer J.J."/>
        </authorList>
    </citation>
    <scope>NUCLEOTIDE SEQUENCE [LARGE SCALE GENOMIC DNA]</scope>
    <source>
        <strain evidence="3">ING2-E5A</strain>
    </source>
</reference>
<dbReference type="InterPro" id="IPR012910">
    <property type="entry name" value="Plug_dom"/>
</dbReference>
<dbReference type="InterPro" id="IPR023997">
    <property type="entry name" value="TonB-dep_OMP_SusC/RagA_CS"/>
</dbReference>
<dbReference type="InterPro" id="IPR039426">
    <property type="entry name" value="TonB-dep_rcpt-like"/>
</dbReference>
<dbReference type="STRING" id="1642646.ING2E5A_0294"/>
<name>A0A1G4G3M3_9BACT</name>
<dbReference type="PROSITE" id="PS52016">
    <property type="entry name" value="TONB_DEPENDENT_REC_3"/>
    <property type="match status" value="1"/>
</dbReference>
<dbReference type="SUPFAM" id="SSF49464">
    <property type="entry name" value="Carboxypeptidase regulatory domain-like"/>
    <property type="match status" value="1"/>
</dbReference>
<keyword evidence="1" id="KW-1134">Transmembrane beta strand</keyword>
<dbReference type="Gene3D" id="2.170.130.10">
    <property type="entry name" value="TonB-dependent receptor, plug domain"/>
    <property type="match status" value="1"/>
</dbReference>
<protein>
    <submittedName>
        <fullName evidence="3">TonB-dependent receptor SusC</fullName>
    </submittedName>
</protein>
<keyword evidence="3" id="KW-0675">Receptor</keyword>
<dbReference type="Pfam" id="PF13715">
    <property type="entry name" value="CarbopepD_reg_2"/>
    <property type="match status" value="1"/>
</dbReference>
<gene>
    <name evidence="3" type="primary">susC9</name>
    <name evidence="3" type="ORF">ING2E5A_0294</name>
</gene>
<keyword evidence="1" id="KW-0472">Membrane</keyword>
<feature type="domain" description="TonB-dependent receptor plug" evidence="2">
    <location>
        <begin position="218"/>
        <end position="322"/>
    </location>
</feature>
<dbReference type="EMBL" id="LT608328">
    <property type="protein sequence ID" value="SCM55370.1"/>
    <property type="molecule type" value="Genomic_DNA"/>
</dbReference>
<dbReference type="Pfam" id="PF07715">
    <property type="entry name" value="Plug"/>
    <property type="match status" value="1"/>
</dbReference>
<keyword evidence="1" id="KW-0998">Cell outer membrane</keyword>
<dbReference type="Gene3D" id="2.60.40.1120">
    <property type="entry name" value="Carboxypeptidase-like, regulatory domain"/>
    <property type="match status" value="1"/>
</dbReference>
<evidence type="ECO:0000259" key="2">
    <source>
        <dbReference type="Pfam" id="PF07715"/>
    </source>
</evidence>
<dbReference type="GO" id="GO:0009279">
    <property type="term" value="C:cell outer membrane"/>
    <property type="evidence" value="ECO:0007669"/>
    <property type="project" value="UniProtKB-SubCell"/>
</dbReference>
<dbReference type="InterPro" id="IPR037066">
    <property type="entry name" value="Plug_dom_sf"/>
</dbReference>
<evidence type="ECO:0000313" key="4">
    <source>
        <dbReference type="Proteomes" id="UP000178485"/>
    </source>
</evidence>
<dbReference type="SUPFAM" id="SSF56935">
    <property type="entry name" value="Porins"/>
    <property type="match status" value="1"/>
</dbReference>
<dbReference type="KEGG" id="pmuc:ING2E5A_0294"/>
<keyword evidence="4" id="KW-1185">Reference proteome</keyword>
<comment type="subcellular location">
    <subcellularLocation>
        <location evidence="1">Cell outer membrane</location>
        <topology evidence="1">Multi-pass membrane protein</topology>
    </subcellularLocation>
</comment>
<dbReference type="AlphaFoldDB" id="A0A1G4G3M3"/>
<dbReference type="InterPro" id="IPR023996">
    <property type="entry name" value="TonB-dep_OMP_SusC/RagA"/>
</dbReference>
<comment type="similarity">
    <text evidence="1">Belongs to the TonB-dependent receptor family.</text>
</comment>